<proteinExistence type="predicted"/>
<protein>
    <recommendedName>
        <fullName evidence="4">EamA domain-containing protein</fullName>
    </recommendedName>
</protein>
<feature type="transmembrane region" description="Helical" evidence="1">
    <location>
        <begin position="185"/>
        <end position="211"/>
    </location>
</feature>
<feature type="transmembrane region" description="Helical" evidence="1">
    <location>
        <begin position="217"/>
        <end position="234"/>
    </location>
</feature>
<reference evidence="2 3" key="1">
    <citation type="submission" date="2021-03" db="EMBL/GenBank/DDBJ databases">
        <title>Actinomadura violae sp. nov., isolated from lichen in Thailand.</title>
        <authorList>
            <person name="Kanchanasin P."/>
            <person name="Saeng-In P."/>
            <person name="Phongsopitanun W."/>
            <person name="Yuki M."/>
            <person name="Kudo T."/>
            <person name="Ohkuma M."/>
            <person name="Tanasupawat S."/>
        </authorList>
    </citation>
    <scope>NUCLEOTIDE SEQUENCE [LARGE SCALE GENOMIC DNA]</scope>
    <source>
        <strain evidence="2 3">LCR2-06</strain>
    </source>
</reference>
<feature type="transmembrane region" description="Helical" evidence="1">
    <location>
        <begin position="12"/>
        <end position="31"/>
    </location>
</feature>
<evidence type="ECO:0000313" key="3">
    <source>
        <dbReference type="Proteomes" id="UP000680206"/>
    </source>
</evidence>
<evidence type="ECO:0000256" key="1">
    <source>
        <dbReference type="SAM" id="Phobius"/>
    </source>
</evidence>
<feature type="transmembrane region" description="Helical" evidence="1">
    <location>
        <begin position="43"/>
        <end position="62"/>
    </location>
</feature>
<dbReference type="EMBL" id="JAGEPF010000044">
    <property type="protein sequence ID" value="MBO2465329.1"/>
    <property type="molecule type" value="Genomic_DNA"/>
</dbReference>
<sequence>MSSCAQGRGRRFAGGGLVVAALVSVQLGYAIATGRPPLETSSVMMAAGSVTLVLWVAARRGLRIREFDRAMWRLVLRLAFGNTVVGFAYLYAEQRLTLGTVASVAVVGMLSVGLPEIWQARGTSWGAWHLFWRGVAFGGVFVLNEPLRGGSDGLGMLWAAVSAVCVWNVPITVRTMAARGLADQGAALANLLTAPVLTALVLATGGGLGIWTSPRPLALTGAAGVLTVAVPVLLQNAALRRVAPRDLAVVQSLNPAVAALVAQAGVLAGLLDATQRTTPAGWIAISVTIAASAGDSLVAPRPGDGGHQKNGASRR</sequence>
<comment type="caution">
    <text evidence="2">The sequence shown here is derived from an EMBL/GenBank/DDBJ whole genome shotgun (WGS) entry which is preliminary data.</text>
</comment>
<feature type="transmembrane region" description="Helical" evidence="1">
    <location>
        <begin position="155"/>
        <end position="173"/>
    </location>
</feature>
<gene>
    <name evidence="2" type="ORF">J4709_47990</name>
</gene>
<feature type="transmembrane region" description="Helical" evidence="1">
    <location>
        <begin position="125"/>
        <end position="143"/>
    </location>
</feature>
<evidence type="ECO:0008006" key="4">
    <source>
        <dbReference type="Google" id="ProtNLM"/>
    </source>
</evidence>
<keyword evidence="3" id="KW-1185">Reference proteome</keyword>
<dbReference type="RefSeq" id="WP_208252173.1">
    <property type="nucleotide sequence ID" value="NZ_JAGEPF010000044.1"/>
</dbReference>
<organism evidence="2 3">
    <name type="scientific">Actinomadura violacea</name>
    <dbReference type="NCBI Taxonomy" id="2819934"/>
    <lineage>
        <taxon>Bacteria</taxon>
        <taxon>Bacillati</taxon>
        <taxon>Actinomycetota</taxon>
        <taxon>Actinomycetes</taxon>
        <taxon>Streptosporangiales</taxon>
        <taxon>Thermomonosporaceae</taxon>
        <taxon>Actinomadura</taxon>
    </lineage>
</organism>
<name>A0ABS3S8J4_9ACTN</name>
<accession>A0ABS3S8J4</accession>
<keyword evidence="1" id="KW-0812">Transmembrane</keyword>
<feature type="transmembrane region" description="Helical" evidence="1">
    <location>
        <begin position="74"/>
        <end position="92"/>
    </location>
</feature>
<dbReference type="Proteomes" id="UP000680206">
    <property type="component" value="Unassembled WGS sequence"/>
</dbReference>
<keyword evidence="1" id="KW-1133">Transmembrane helix</keyword>
<feature type="transmembrane region" description="Helical" evidence="1">
    <location>
        <begin position="98"/>
        <end position="118"/>
    </location>
</feature>
<evidence type="ECO:0000313" key="2">
    <source>
        <dbReference type="EMBL" id="MBO2465329.1"/>
    </source>
</evidence>
<keyword evidence="1" id="KW-0472">Membrane</keyword>